<dbReference type="EMBL" id="CAFBPC010000017">
    <property type="protein sequence ID" value="CAB4997799.1"/>
    <property type="molecule type" value="Genomic_DNA"/>
</dbReference>
<dbReference type="Pfam" id="PF02374">
    <property type="entry name" value="ArsA_ATPase"/>
    <property type="match status" value="1"/>
</dbReference>
<organism evidence="2">
    <name type="scientific">freshwater metagenome</name>
    <dbReference type="NCBI Taxonomy" id="449393"/>
    <lineage>
        <taxon>unclassified sequences</taxon>
        <taxon>metagenomes</taxon>
        <taxon>ecological metagenomes</taxon>
    </lineage>
</organism>
<accession>A0A6J7P3P1</accession>
<gene>
    <name evidence="2" type="ORF">UFOPK4057_00130</name>
</gene>
<dbReference type="GO" id="GO:0016887">
    <property type="term" value="F:ATP hydrolysis activity"/>
    <property type="evidence" value="ECO:0007669"/>
    <property type="project" value="InterPro"/>
</dbReference>
<feature type="domain" description="ArsA/GET3 Anion-transporting ATPase-like" evidence="1">
    <location>
        <begin position="12"/>
        <end position="278"/>
    </location>
</feature>
<sequence length="365" mass="39438">MTQLRAITEQSQVIVTCGTGGVGKTSVAAALGVVAAQQGRRVVVVTIDPARRLLDAIGLEDNTGNEIQQVPLDSVGELWVTMLDVRETFDSLVRDTSPTVERANEVMQNSFYRSLSKSLSGTRDYMAAERLYNLHNDPRFDLVIVDTPPSRNALDFLESPERLARFLKHPIVRFLVAPSRGGFRIANAAMQPVLKAISGIVGGDALTGAAAFLRAFDGMETEFSRRALAVAATLRSDATHFVIVTAPSTDALTEADHFVSELSRLRISLQHVVANRMPPTFGALTAAEEKEQARVTTGDLSTAHSLIAGLCEDAENAKTGIGAFLERTQVLFPQLNITYANEMPADIHDMESIAILASQLAVHPS</sequence>
<name>A0A6J7P3P1_9ZZZZ</name>
<dbReference type="AlphaFoldDB" id="A0A6J7P3P1"/>
<evidence type="ECO:0000259" key="1">
    <source>
        <dbReference type="Pfam" id="PF02374"/>
    </source>
</evidence>
<dbReference type="InterPro" id="IPR016300">
    <property type="entry name" value="ATPase_ArsA/GET3"/>
</dbReference>
<dbReference type="PANTHER" id="PTHR10803">
    <property type="entry name" value="ARSENICAL PUMP-DRIVING ATPASE ARSENITE-TRANSLOCATING ATPASE"/>
    <property type="match status" value="1"/>
</dbReference>
<dbReference type="PANTHER" id="PTHR10803:SF26">
    <property type="entry name" value="ANION TRANSPORTER ATPASE-RELATED"/>
    <property type="match status" value="1"/>
</dbReference>
<reference evidence="2" key="1">
    <citation type="submission" date="2020-05" db="EMBL/GenBank/DDBJ databases">
        <authorList>
            <person name="Chiriac C."/>
            <person name="Salcher M."/>
            <person name="Ghai R."/>
            <person name="Kavagutti S V."/>
        </authorList>
    </citation>
    <scope>NUCLEOTIDE SEQUENCE</scope>
</reference>
<proteinExistence type="predicted"/>
<dbReference type="InterPro" id="IPR027417">
    <property type="entry name" value="P-loop_NTPase"/>
</dbReference>
<dbReference type="GO" id="GO:0005524">
    <property type="term" value="F:ATP binding"/>
    <property type="evidence" value="ECO:0007669"/>
    <property type="project" value="InterPro"/>
</dbReference>
<dbReference type="InterPro" id="IPR025723">
    <property type="entry name" value="ArsA/GET3_ATPase-like"/>
</dbReference>
<dbReference type="Gene3D" id="3.40.50.300">
    <property type="entry name" value="P-loop containing nucleotide triphosphate hydrolases"/>
    <property type="match status" value="1"/>
</dbReference>
<protein>
    <submittedName>
        <fullName evidence="2">Unannotated protein</fullName>
    </submittedName>
</protein>
<evidence type="ECO:0000313" key="2">
    <source>
        <dbReference type="EMBL" id="CAB4997799.1"/>
    </source>
</evidence>
<dbReference type="SUPFAM" id="SSF52540">
    <property type="entry name" value="P-loop containing nucleoside triphosphate hydrolases"/>
    <property type="match status" value="1"/>
</dbReference>